<evidence type="ECO:0000256" key="2">
    <source>
        <dbReference type="ARBA" id="ARBA00023125"/>
    </source>
</evidence>
<dbReference type="GO" id="GO:0003700">
    <property type="term" value="F:DNA-binding transcription factor activity"/>
    <property type="evidence" value="ECO:0007669"/>
    <property type="project" value="TreeGrafter"/>
</dbReference>
<evidence type="ECO:0000256" key="4">
    <source>
        <dbReference type="PROSITE-ProRule" id="PRU00335"/>
    </source>
</evidence>
<reference evidence="7 8" key="1">
    <citation type="submission" date="2020-08" db="EMBL/GenBank/DDBJ databases">
        <title>Sequencing the genomes of 1000 actinobacteria strains.</title>
        <authorList>
            <person name="Klenk H.-P."/>
        </authorList>
    </citation>
    <scope>NUCLEOTIDE SEQUENCE [LARGE SCALE GENOMIC DNA]</scope>
    <source>
        <strain evidence="7 8">DSM 45507</strain>
    </source>
</reference>
<organism evidence="7 8">
    <name type="scientific">Nonomuraea jabiensis</name>
    <dbReference type="NCBI Taxonomy" id="882448"/>
    <lineage>
        <taxon>Bacteria</taxon>
        <taxon>Bacillati</taxon>
        <taxon>Actinomycetota</taxon>
        <taxon>Actinomycetes</taxon>
        <taxon>Streptosporangiales</taxon>
        <taxon>Streptosporangiaceae</taxon>
        <taxon>Nonomuraea</taxon>
    </lineage>
</organism>
<evidence type="ECO:0000313" key="8">
    <source>
        <dbReference type="Proteomes" id="UP000579153"/>
    </source>
</evidence>
<name>A0A7W9LGM8_9ACTN</name>
<dbReference type="SUPFAM" id="SSF48498">
    <property type="entry name" value="Tetracyclin repressor-like, C-terminal domain"/>
    <property type="match status" value="1"/>
</dbReference>
<dbReference type="PROSITE" id="PS50977">
    <property type="entry name" value="HTH_TETR_2"/>
    <property type="match status" value="1"/>
</dbReference>
<dbReference type="EMBL" id="JACHMB010000001">
    <property type="protein sequence ID" value="MBB5783013.1"/>
    <property type="molecule type" value="Genomic_DNA"/>
</dbReference>
<dbReference type="InterPro" id="IPR049445">
    <property type="entry name" value="TetR_SbtR-like_C"/>
</dbReference>
<dbReference type="Gene3D" id="1.10.357.10">
    <property type="entry name" value="Tetracycline Repressor, domain 2"/>
    <property type="match status" value="1"/>
</dbReference>
<dbReference type="Pfam" id="PF00440">
    <property type="entry name" value="TetR_N"/>
    <property type="match status" value="1"/>
</dbReference>
<dbReference type="PRINTS" id="PR00455">
    <property type="entry name" value="HTHTETR"/>
</dbReference>
<dbReference type="InterPro" id="IPR001647">
    <property type="entry name" value="HTH_TetR"/>
</dbReference>
<evidence type="ECO:0000313" key="7">
    <source>
        <dbReference type="EMBL" id="MBB5783013.1"/>
    </source>
</evidence>
<keyword evidence="2 4" id="KW-0238">DNA-binding</keyword>
<dbReference type="PANTHER" id="PTHR30055">
    <property type="entry name" value="HTH-TYPE TRANSCRIPTIONAL REGULATOR RUTR"/>
    <property type="match status" value="1"/>
</dbReference>
<keyword evidence="3" id="KW-0804">Transcription</keyword>
<comment type="caution">
    <text evidence="7">The sequence shown here is derived from an EMBL/GenBank/DDBJ whole genome shotgun (WGS) entry which is preliminary data.</text>
</comment>
<keyword evidence="1" id="KW-0805">Transcription regulation</keyword>
<evidence type="ECO:0000256" key="3">
    <source>
        <dbReference type="ARBA" id="ARBA00023163"/>
    </source>
</evidence>
<sequence length="199" mass="21215">MPGESPDTAAPKTSPELRADARRNRERILAVARVVVEEQGTEASLRDIARRAQVGLGTLYRHFPTREALLEALLRQNFDRLAARAQALGESEAPYEALVAFLGDLIGGAGAYRGLAASMMATISDEESPLHASCAAMRSAAGHLLERAQAAGRIRADVDGTDVFALVNALSWITDQAPSLASRRDHLFALVMSGLAPPS</sequence>
<evidence type="ECO:0000259" key="6">
    <source>
        <dbReference type="PROSITE" id="PS50977"/>
    </source>
</evidence>
<dbReference type="Pfam" id="PF21597">
    <property type="entry name" value="TetR_C_43"/>
    <property type="match status" value="1"/>
</dbReference>
<evidence type="ECO:0000256" key="1">
    <source>
        <dbReference type="ARBA" id="ARBA00023015"/>
    </source>
</evidence>
<dbReference type="Proteomes" id="UP000579153">
    <property type="component" value="Unassembled WGS sequence"/>
</dbReference>
<keyword evidence="8" id="KW-1185">Reference proteome</keyword>
<feature type="domain" description="HTH tetR-type" evidence="6">
    <location>
        <begin position="22"/>
        <end position="81"/>
    </location>
</feature>
<dbReference type="InterPro" id="IPR009057">
    <property type="entry name" value="Homeodomain-like_sf"/>
</dbReference>
<dbReference type="InterPro" id="IPR050109">
    <property type="entry name" value="HTH-type_TetR-like_transc_reg"/>
</dbReference>
<feature type="DNA-binding region" description="H-T-H motif" evidence="4">
    <location>
        <begin position="44"/>
        <end position="63"/>
    </location>
</feature>
<dbReference type="InterPro" id="IPR036271">
    <property type="entry name" value="Tet_transcr_reg_TetR-rel_C_sf"/>
</dbReference>
<protein>
    <submittedName>
        <fullName evidence="7">AcrR family transcriptional regulator</fullName>
    </submittedName>
</protein>
<evidence type="ECO:0000256" key="5">
    <source>
        <dbReference type="SAM" id="MobiDB-lite"/>
    </source>
</evidence>
<dbReference type="AlphaFoldDB" id="A0A7W9LGM8"/>
<accession>A0A7W9LGM8</accession>
<dbReference type="PANTHER" id="PTHR30055:SF234">
    <property type="entry name" value="HTH-TYPE TRANSCRIPTIONAL REGULATOR BETI"/>
    <property type="match status" value="1"/>
</dbReference>
<proteinExistence type="predicted"/>
<gene>
    <name evidence="7" type="ORF">HD596_009769</name>
</gene>
<dbReference type="SUPFAM" id="SSF46689">
    <property type="entry name" value="Homeodomain-like"/>
    <property type="match status" value="1"/>
</dbReference>
<dbReference type="GO" id="GO:0000976">
    <property type="term" value="F:transcription cis-regulatory region binding"/>
    <property type="evidence" value="ECO:0007669"/>
    <property type="project" value="TreeGrafter"/>
</dbReference>
<dbReference type="RefSeq" id="WP_221519931.1">
    <property type="nucleotide sequence ID" value="NZ_JACHMB010000001.1"/>
</dbReference>
<feature type="region of interest" description="Disordered" evidence="5">
    <location>
        <begin position="1"/>
        <end position="21"/>
    </location>
</feature>